<dbReference type="GO" id="GO:0000976">
    <property type="term" value="F:transcription cis-regulatory region binding"/>
    <property type="evidence" value="ECO:0007669"/>
    <property type="project" value="TreeGrafter"/>
</dbReference>
<dbReference type="CDD" id="cd01392">
    <property type="entry name" value="HTH_LacI"/>
    <property type="match status" value="1"/>
</dbReference>
<dbReference type="SUPFAM" id="SSF47413">
    <property type="entry name" value="lambda repressor-like DNA-binding domains"/>
    <property type="match status" value="1"/>
</dbReference>
<dbReference type="InterPro" id="IPR028082">
    <property type="entry name" value="Peripla_BP_I"/>
</dbReference>
<dbReference type="SMART" id="SM00354">
    <property type="entry name" value="HTH_LACI"/>
    <property type="match status" value="1"/>
</dbReference>
<reference evidence="5" key="1">
    <citation type="submission" date="2023-08" db="EMBL/GenBank/DDBJ databases">
        <title>The draft genome of Tsukamurella strandjordii strain 050030.</title>
        <authorList>
            <person name="Zhao F."/>
            <person name="Feng Y."/>
            <person name="Zong Z."/>
        </authorList>
    </citation>
    <scope>NUCLEOTIDE SEQUENCE</scope>
    <source>
        <strain evidence="5">050030</strain>
    </source>
</reference>
<dbReference type="Gene3D" id="3.40.50.2300">
    <property type="match status" value="2"/>
</dbReference>
<dbReference type="Gene3D" id="1.10.260.40">
    <property type="entry name" value="lambda repressor-like DNA-binding domains"/>
    <property type="match status" value="1"/>
</dbReference>
<accession>A0AA90N882</accession>
<keyword evidence="2 5" id="KW-0238">DNA-binding</keyword>
<gene>
    <name evidence="5" type="ORF">Q7X28_01740</name>
</gene>
<feature type="domain" description="HTH lacI-type" evidence="4">
    <location>
        <begin position="1"/>
        <end position="56"/>
    </location>
</feature>
<dbReference type="InterPro" id="IPR046335">
    <property type="entry name" value="LacI/GalR-like_sensor"/>
</dbReference>
<dbReference type="InterPro" id="IPR000843">
    <property type="entry name" value="HTH_LacI"/>
</dbReference>
<protein>
    <submittedName>
        <fullName evidence="5">LacI family DNA-binding transcriptional regulator</fullName>
    </submittedName>
</protein>
<dbReference type="InterPro" id="IPR010982">
    <property type="entry name" value="Lambda_DNA-bd_dom_sf"/>
</dbReference>
<evidence type="ECO:0000256" key="3">
    <source>
        <dbReference type="ARBA" id="ARBA00023163"/>
    </source>
</evidence>
<evidence type="ECO:0000256" key="2">
    <source>
        <dbReference type="ARBA" id="ARBA00023125"/>
    </source>
</evidence>
<organism evidence="5 6">
    <name type="scientific">Tsukamurella strandjordii</name>
    <dbReference type="NCBI Taxonomy" id="147577"/>
    <lineage>
        <taxon>Bacteria</taxon>
        <taxon>Bacillati</taxon>
        <taxon>Actinomycetota</taxon>
        <taxon>Actinomycetes</taxon>
        <taxon>Mycobacteriales</taxon>
        <taxon>Tsukamurellaceae</taxon>
        <taxon>Tsukamurella</taxon>
    </lineage>
</organism>
<dbReference type="Pfam" id="PF00356">
    <property type="entry name" value="LacI"/>
    <property type="match status" value="1"/>
</dbReference>
<evidence type="ECO:0000313" key="6">
    <source>
        <dbReference type="Proteomes" id="UP001178281"/>
    </source>
</evidence>
<dbReference type="EMBL" id="JAUTIX010000001">
    <property type="protein sequence ID" value="MDP0396640.1"/>
    <property type="molecule type" value="Genomic_DNA"/>
</dbReference>
<dbReference type="Proteomes" id="UP001178281">
    <property type="component" value="Unassembled WGS sequence"/>
</dbReference>
<dbReference type="GO" id="GO:0003700">
    <property type="term" value="F:DNA-binding transcription factor activity"/>
    <property type="evidence" value="ECO:0007669"/>
    <property type="project" value="TreeGrafter"/>
</dbReference>
<dbReference type="RefSeq" id="WP_305110402.1">
    <property type="nucleotide sequence ID" value="NZ_BAAAII010000002.1"/>
</dbReference>
<keyword evidence="1" id="KW-0805">Transcription regulation</keyword>
<sequence>MLADELGVSPSTVSRVLNADGDDALRWASTDTVARIRALAQEQGYSPNPQASSLRTRRSGLIGVLVPRLQDYVLATIYEGIEEAASESGQSTFVTNSLDLIDNQRARTQMMIDRRVDGMIFGDAHLDHAFLDEVHRHGLPFVLTSRHSGDYPAATVDDVKGGRLVGEHLASTGRRDIAILAGLEFASTAQDRTSGARQALSEHGIHVPDDRVVYSSFDPAGGRAGMERILANGPVPDAVFATNDFAALGAFGALRDRGIRVPDDVALVGYNDTPLADGGAVALTTVRSPMHEMGRQAMRLLTEVLSGGTPESVLMEPELVVRRSSDPDAARRGTV</sequence>
<dbReference type="SUPFAM" id="SSF53822">
    <property type="entry name" value="Periplasmic binding protein-like I"/>
    <property type="match status" value="1"/>
</dbReference>
<name>A0AA90N882_9ACTN</name>
<evidence type="ECO:0000259" key="4">
    <source>
        <dbReference type="PROSITE" id="PS50932"/>
    </source>
</evidence>
<dbReference type="PROSITE" id="PS50932">
    <property type="entry name" value="HTH_LACI_2"/>
    <property type="match status" value="1"/>
</dbReference>
<dbReference type="PANTHER" id="PTHR30146">
    <property type="entry name" value="LACI-RELATED TRANSCRIPTIONAL REPRESSOR"/>
    <property type="match status" value="1"/>
</dbReference>
<keyword evidence="3" id="KW-0804">Transcription</keyword>
<dbReference type="PANTHER" id="PTHR30146:SF109">
    <property type="entry name" value="HTH-TYPE TRANSCRIPTIONAL REGULATOR GALS"/>
    <property type="match status" value="1"/>
</dbReference>
<keyword evidence="6" id="KW-1185">Reference proteome</keyword>
<evidence type="ECO:0000256" key="1">
    <source>
        <dbReference type="ARBA" id="ARBA00023015"/>
    </source>
</evidence>
<dbReference type="AlphaFoldDB" id="A0AA90N882"/>
<dbReference type="Pfam" id="PF13377">
    <property type="entry name" value="Peripla_BP_3"/>
    <property type="match status" value="1"/>
</dbReference>
<proteinExistence type="predicted"/>
<comment type="caution">
    <text evidence="5">The sequence shown here is derived from an EMBL/GenBank/DDBJ whole genome shotgun (WGS) entry which is preliminary data.</text>
</comment>
<dbReference type="CDD" id="cd06285">
    <property type="entry name" value="PBP1_LacI-like"/>
    <property type="match status" value="1"/>
</dbReference>
<evidence type="ECO:0000313" key="5">
    <source>
        <dbReference type="EMBL" id="MDP0396640.1"/>
    </source>
</evidence>